<evidence type="ECO:0000256" key="1">
    <source>
        <dbReference type="SAM" id="MobiDB-lite"/>
    </source>
</evidence>
<name>A0A0F6W936_9BACT</name>
<dbReference type="STRING" id="927083.DB32_007614"/>
<evidence type="ECO:0000313" key="2">
    <source>
        <dbReference type="EMBL" id="AKF10465.1"/>
    </source>
</evidence>
<feature type="compositionally biased region" description="Basic and acidic residues" evidence="1">
    <location>
        <begin position="26"/>
        <end position="42"/>
    </location>
</feature>
<reference evidence="2 3" key="1">
    <citation type="submission" date="2015-03" db="EMBL/GenBank/DDBJ databases">
        <title>Genome assembly of Sandaracinus amylolyticus DSM 53668.</title>
        <authorList>
            <person name="Sharma G."/>
            <person name="Subramanian S."/>
        </authorList>
    </citation>
    <scope>NUCLEOTIDE SEQUENCE [LARGE SCALE GENOMIC DNA]</scope>
    <source>
        <strain evidence="2 3">DSM 53668</strain>
    </source>
</reference>
<sequence length="75" mass="8206">MSEAKRRARAGGLERVARPSAQQSPNRERRGRGEARPRREPPNRNPMRRQNRGTGRVGVGPTPSCDGGSQTPTTS</sequence>
<feature type="region of interest" description="Disordered" evidence="1">
    <location>
        <begin position="1"/>
        <end position="75"/>
    </location>
</feature>
<dbReference type="AlphaFoldDB" id="A0A0F6W936"/>
<proteinExistence type="predicted"/>
<keyword evidence="3" id="KW-1185">Reference proteome</keyword>
<protein>
    <submittedName>
        <fullName evidence="2">Uncharacterized protein</fullName>
    </submittedName>
</protein>
<dbReference type="Proteomes" id="UP000034883">
    <property type="component" value="Chromosome"/>
</dbReference>
<accession>A0A0F6W936</accession>
<evidence type="ECO:0000313" key="3">
    <source>
        <dbReference type="Proteomes" id="UP000034883"/>
    </source>
</evidence>
<gene>
    <name evidence="2" type="ORF">DB32_007614</name>
</gene>
<organism evidence="2 3">
    <name type="scientific">Sandaracinus amylolyticus</name>
    <dbReference type="NCBI Taxonomy" id="927083"/>
    <lineage>
        <taxon>Bacteria</taxon>
        <taxon>Pseudomonadati</taxon>
        <taxon>Myxococcota</taxon>
        <taxon>Polyangia</taxon>
        <taxon>Polyangiales</taxon>
        <taxon>Sandaracinaceae</taxon>
        <taxon>Sandaracinus</taxon>
    </lineage>
</organism>
<dbReference type="KEGG" id="samy:DB32_007614"/>
<dbReference type="EMBL" id="CP011125">
    <property type="protein sequence ID" value="AKF10465.1"/>
    <property type="molecule type" value="Genomic_DNA"/>
</dbReference>